<name>A0A9P4U353_9PEZI</name>
<proteinExistence type="predicted"/>
<dbReference type="Proteomes" id="UP000800235">
    <property type="component" value="Unassembled WGS sequence"/>
</dbReference>
<dbReference type="AlphaFoldDB" id="A0A9P4U353"/>
<dbReference type="PANTHER" id="PTHR11183">
    <property type="entry name" value="GLYCOGENIN SUBFAMILY MEMBER"/>
    <property type="match status" value="1"/>
</dbReference>
<keyword evidence="1" id="KW-0808">Transferase</keyword>
<accession>A0A9P4U353</accession>
<sequence length="294" mass="33961">MTGFPVISKPSPYGYIFYATADDYACAVLLNIKRLRHLFHTRHQIHVLVAPNVGRSYIEAFESFQAIVTVREPPSLGPGSIPYYDGCLLKLIAFRMHEIESSLRRVLVLDADQLILRSLDSLFELPDVDLAAPRAYWIGRHAFASTLMLITLSDRLWQQVNEAMRTIKGNVYDMDLLNQLFDETVLMLPGSYITLNSHFEDWNMPSFYRPQDKDRKINLTAYVLHYTAIGKPWMHTVKEIKQLKPQAHPALYEQFELWRTEAKKICPRARMVVPADDELGFPEDEFWADVVDIV</sequence>
<reference evidence="1" key="1">
    <citation type="journal article" date="2020" name="Stud. Mycol.">
        <title>101 Dothideomycetes genomes: a test case for predicting lifestyles and emergence of pathogens.</title>
        <authorList>
            <person name="Haridas S."/>
            <person name="Albert R."/>
            <person name="Binder M."/>
            <person name="Bloem J."/>
            <person name="Labutti K."/>
            <person name="Salamov A."/>
            <person name="Andreopoulos B."/>
            <person name="Baker S."/>
            <person name="Barry K."/>
            <person name="Bills G."/>
            <person name="Bluhm B."/>
            <person name="Cannon C."/>
            <person name="Castanera R."/>
            <person name="Culley D."/>
            <person name="Daum C."/>
            <person name="Ezra D."/>
            <person name="Gonzalez J."/>
            <person name="Henrissat B."/>
            <person name="Kuo A."/>
            <person name="Liang C."/>
            <person name="Lipzen A."/>
            <person name="Lutzoni F."/>
            <person name="Magnuson J."/>
            <person name="Mondo S."/>
            <person name="Nolan M."/>
            <person name="Ohm R."/>
            <person name="Pangilinan J."/>
            <person name="Park H.-J."/>
            <person name="Ramirez L."/>
            <person name="Alfaro M."/>
            <person name="Sun H."/>
            <person name="Tritt A."/>
            <person name="Yoshinaga Y."/>
            <person name="Zwiers L.-H."/>
            <person name="Turgeon B."/>
            <person name="Goodwin S."/>
            <person name="Spatafora J."/>
            <person name="Crous P."/>
            <person name="Grigoriev I."/>
        </authorList>
    </citation>
    <scope>NUCLEOTIDE SEQUENCE</scope>
    <source>
        <strain evidence="1">CBS 130266</strain>
    </source>
</reference>
<evidence type="ECO:0000313" key="1">
    <source>
        <dbReference type="EMBL" id="KAF2434678.1"/>
    </source>
</evidence>
<gene>
    <name evidence="1" type="ORF">EJ08DRAFT_581740</name>
</gene>
<dbReference type="OrthoDB" id="2014201at2759"/>
<dbReference type="InterPro" id="IPR029044">
    <property type="entry name" value="Nucleotide-diphossugar_trans"/>
</dbReference>
<dbReference type="SUPFAM" id="SSF53448">
    <property type="entry name" value="Nucleotide-diphospho-sugar transferases"/>
    <property type="match status" value="1"/>
</dbReference>
<dbReference type="EMBL" id="MU007015">
    <property type="protein sequence ID" value="KAF2434678.1"/>
    <property type="molecule type" value="Genomic_DNA"/>
</dbReference>
<protein>
    <submittedName>
        <fullName evidence="1">AlphaN-acetylglucosamine transferase</fullName>
    </submittedName>
</protein>
<dbReference type="Gene3D" id="3.90.550.10">
    <property type="entry name" value="Spore Coat Polysaccharide Biosynthesis Protein SpsA, Chain A"/>
    <property type="match status" value="1"/>
</dbReference>
<comment type="caution">
    <text evidence="1">The sequence shown here is derived from an EMBL/GenBank/DDBJ whole genome shotgun (WGS) entry which is preliminary data.</text>
</comment>
<keyword evidence="2" id="KW-1185">Reference proteome</keyword>
<dbReference type="InterPro" id="IPR050587">
    <property type="entry name" value="GNT1/Glycosyltrans_8"/>
</dbReference>
<organism evidence="1 2">
    <name type="scientific">Tothia fuscella</name>
    <dbReference type="NCBI Taxonomy" id="1048955"/>
    <lineage>
        <taxon>Eukaryota</taxon>
        <taxon>Fungi</taxon>
        <taxon>Dikarya</taxon>
        <taxon>Ascomycota</taxon>
        <taxon>Pezizomycotina</taxon>
        <taxon>Dothideomycetes</taxon>
        <taxon>Pleosporomycetidae</taxon>
        <taxon>Venturiales</taxon>
        <taxon>Cylindrosympodiaceae</taxon>
        <taxon>Tothia</taxon>
    </lineage>
</organism>
<evidence type="ECO:0000313" key="2">
    <source>
        <dbReference type="Proteomes" id="UP000800235"/>
    </source>
</evidence>
<dbReference type="GO" id="GO:0016740">
    <property type="term" value="F:transferase activity"/>
    <property type="evidence" value="ECO:0007669"/>
    <property type="project" value="UniProtKB-KW"/>
</dbReference>